<sequence length="118" mass="12928">MKLKNEDGNIVQEIGYKSVIGHAAVYSKQGIFIVDNATDGFTLYHLDDNGEPIRTFETDLPSMPVTKQVVFREEGNVVVGGSNHGQKTRQILETLHQADAGLVQIISTSIMIGQKNVT</sequence>
<dbReference type="HOGENOM" id="CLU_111858_0_0_1"/>
<dbReference type="STRING" id="930992.A0A0D0ABN6"/>
<gene>
    <name evidence="1" type="ORF">CY34DRAFT_17006</name>
</gene>
<evidence type="ECO:0000313" key="1">
    <source>
        <dbReference type="EMBL" id="KIK35459.1"/>
    </source>
</evidence>
<dbReference type="AlphaFoldDB" id="A0A0D0ABN6"/>
<protein>
    <submittedName>
        <fullName evidence="1">Uncharacterized protein</fullName>
    </submittedName>
</protein>
<dbReference type="InParanoid" id="A0A0D0ABN6"/>
<dbReference type="OrthoDB" id="2654453at2759"/>
<proteinExistence type="predicted"/>
<dbReference type="Proteomes" id="UP000054485">
    <property type="component" value="Unassembled WGS sequence"/>
</dbReference>
<dbReference type="EMBL" id="KN835622">
    <property type="protein sequence ID" value="KIK35459.1"/>
    <property type="molecule type" value="Genomic_DNA"/>
</dbReference>
<name>A0A0D0ABN6_9AGAM</name>
<reference evidence="1 2" key="1">
    <citation type="submission" date="2014-04" db="EMBL/GenBank/DDBJ databases">
        <authorList>
            <consortium name="DOE Joint Genome Institute"/>
            <person name="Kuo A."/>
            <person name="Ruytinx J."/>
            <person name="Rineau F."/>
            <person name="Colpaert J."/>
            <person name="Kohler A."/>
            <person name="Nagy L.G."/>
            <person name="Floudas D."/>
            <person name="Copeland A."/>
            <person name="Barry K.W."/>
            <person name="Cichocki N."/>
            <person name="Veneault-Fourrey C."/>
            <person name="LaButti K."/>
            <person name="Lindquist E.A."/>
            <person name="Lipzen A."/>
            <person name="Lundell T."/>
            <person name="Morin E."/>
            <person name="Murat C."/>
            <person name="Sun H."/>
            <person name="Tunlid A."/>
            <person name="Henrissat B."/>
            <person name="Grigoriev I.V."/>
            <person name="Hibbett D.S."/>
            <person name="Martin F."/>
            <person name="Nordberg H.P."/>
            <person name="Cantor M.N."/>
            <person name="Hua S.X."/>
        </authorList>
    </citation>
    <scope>NUCLEOTIDE SEQUENCE [LARGE SCALE GENOMIC DNA]</scope>
    <source>
        <strain evidence="1 2">UH-Slu-Lm8-n1</strain>
    </source>
</reference>
<organism evidence="1 2">
    <name type="scientific">Suillus luteus UH-Slu-Lm8-n1</name>
    <dbReference type="NCBI Taxonomy" id="930992"/>
    <lineage>
        <taxon>Eukaryota</taxon>
        <taxon>Fungi</taxon>
        <taxon>Dikarya</taxon>
        <taxon>Basidiomycota</taxon>
        <taxon>Agaricomycotina</taxon>
        <taxon>Agaricomycetes</taxon>
        <taxon>Agaricomycetidae</taxon>
        <taxon>Boletales</taxon>
        <taxon>Suillineae</taxon>
        <taxon>Suillaceae</taxon>
        <taxon>Suillus</taxon>
    </lineage>
</organism>
<keyword evidence="2" id="KW-1185">Reference proteome</keyword>
<evidence type="ECO:0000313" key="2">
    <source>
        <dbReference type="Proteomes" id="UP000054485"/>
    </source>
</evidence>
<reference evidence="2" key="2">
    <citation type="submission" date="2015-01" db="EMBL/GenBank/DDBJ databases">
        <title>Evolutionary Origins and Diversification of the Mycorrhizal Mutualists.</title>
        <authorList>
            <consortium name="DOE Joint Genome Institute"/>
            <consortium name="Mycorrhizal Genomics Consortium"/>
            <person name="Kohler A."/>
            <person name="Kuo A."/>
            <person name="Nagy L.G."/>
            <person name="Floudas D."/>
            <person name="Copeland A."/>
            <person name="Barry K.W."/>
            <person name="Cichocki N."/>
            <person name="Veneault-Fourrey C."/>
            <person name="LaButti K."/>
            <person name="Lindquist E.A."/>
            <person name="Lipzen A."/>
            <person name="Lundell T."/>
            <person name="Morin E."/>
            <person name="Murat C."/>
            <person name="Riley R."/>
            <person name="Ohm R."/>
            <person name="Sun H."/>
            <person name="Tunlid A."/>
            <person name="Henrissat B."/>
            <person name="Grigoriev I.V."/>
            <person name="Hibbett D.S."/>
            <person name="Martin F."/>
        </authorList>
    </citation>
    <scope>NUCLEOTIDE SEQUENCE [LARGE SCALE GENOMIC DNA]</scope>
    <source>
        <strain evidence="2">UH-Slu-Lm8-n1</strain>
    </source>
</reference>
<accession>A0A0D0ABN6</accession>